<organism evidence="2 3">
    <name type="scientific">Enhygromyxa salina</name>
    <dbReference type="NCBI Taxonomy" id="215803"/>
    <lineage>
        <taxon>Bacteria</taxon>
        <taxon>Pseudomonadati</taxon>
        <taxon>Myxococcota</taxon>
        <taxon>Polyangia</taxon>
        <taxon>Nannocystales</taxon>
        <taxon>Nannocystaceae</taxon>
        <taxon>Enhygromyxa</taxon>
    </lineage>
</organism>
<accession>A0A0C2D8M1</accession>
<feature type="region of interest" description="Disordered" evidence="1">
    <location>
        <begin position="395"/>
        <end position="419"/>
    </location>
</feature>
<name>A0A0C2D8M1_9BACT</name>
<dbReference type="Proteomes" id="UP000031599">
    <property type="component" value="Unassembled WGS sequence"/>
</dbReference>
<dbReference type="RefSeq" id="WP_052547570.1">
    <property type="nucleotide sequence ID" value="NZ_JMCC02000016.1"/>
</dbReference>
<evidence type="ECO:0000256" key="1">
    <source>
        <dbReference type="SAM" id="MobiDB-lite"/>
    </source>
</evidence>
<comment type="caution">
    <text evidence="2">The sequence shown here is derived from an EMBL/GenBank/DDBJ whole genome shotgun (WGS) entry which is preliminary data.</text>
</comment>
<sequence>MKSTTPAPAQGLELRAEAHSIHGALHTAEGGAVSFDAAVLSDHVVQVDLHTSTVSTSFRADYEQGELFIEGNHGELTPQDWRAVSEAYSAISALERDDIDPIAVLYTYRALGMMGESLPGFVWDSWDAKLPVLDASAPSFLDEGHAYAQVDAEPVAWADAEPDENSEMLQELRRFDSSDDTSTLGHDPSLLGFGPTDLVDEAAELPYFSSIPTISSCSSFLDDARDGNIECVEYGKYYCISFDVFMSKSVAIETISPSVPGWWSRAKAAQMTIPGPKALDGVYECNGRCGPGCDAPPAMIGGGGGWGVGCLIHDHCVYQSTGGKDVSSLWESAKHNIQLNPSCGDEMRAAADDHFMPPSLCPGSKTVGGSGKWYRYAPPRTSPLMWKKFDNKASSKQTTSVGSFDVEKPSKTTKSSKACKIDPTMPGCDDYMK</sequence>
<gene>
    <name evidence="2" type="ORF">DB30_02185</name>
</gene>
<evidence type="ECO:0000313" key="2">
    <source>
        <dbReference type="EMBL" id="KIG17970.1"/>
    </source>
</evidence>
<protein>
    <submittedName>
        <fullName evidence="2">Uncharacterized protein</fullName>
    </submittedName>
</protein>
<evidence type="ECO:0000313" key="3">
    <source>
        <dbReference type="Proteomes" id="UP000031599"/>
    </source>
</evidence>
<reference evidence="2 3" key="1">
    <citation type="submission" date="2014-12" db="EMBL/GenBank/DDBJ databases">
        <title>Genome assembly of Enhygromyxa salina DSM 15201.</title>
        <authorList>
            <person name="Sharma G."/>
            <person name="Subramanian S."/>
        </authorList>
    </citation>
    <scope>NUCLEOTIDE SEQUENCE [LARGE SCALE GENOMIC DNA]</scope>
    <source>
        <strain evidence="2 3">DSM 15201</strain>
    </source>
</reference>
<proteinExistence type="predicted"/>
<dbReference type="EMBL" id="JMCC02000016">
    <property type="protein sequence ID" value="KIG17970.1"/>
    <property type="molecule type" value="Genomic_DNA"/>
</dbReference>
<dbReference type="AlphaFoldDB" id="A0A0C2D8M1"/>